<dbReference type="AlphaFoldDB" id="B7X1S9"/>
<organism evidence="2 4">
    <name type="scientific">Comamonas testosteroni (strain DSM 14576 / KF-1)</name>
    <name type="common">Pseudomonas testosteroni</name>
    <dbReference type="NCBI Taxonomy" id="399795"/>
    <lineage>
        <taxon>Bacteria</taxon>
        <taxon>Pseudomonadati</taxon>
        <taxon>Pseudomonadota</taxon>
        <taxon>Betaproteobacteria</taxon>
        <taxon>Burkholderiales</taxon>
        <taxon>Comamonadaceae</taxon>
        <taxon>Comamonas</taxon>
    </lineage>
</organism>
<protein>
    <submittedName>
        <fullName evidence="2">Uncharacterized protein</fullName>
    </submittedName>
</protein>
<reference evidence="2 4" key="1">
    <citation type="journal article" date="2004" name="Appl. Environ. Microbiol.">
        <title>Mineralization of individual congeners of linear alkylbenzenesulfonate by defined pairs of heterotrophic bacteria.</title>
        <authorList>
            <person name="Schleheck D."/>
            <person name="Knepper T.P."/>
            <person name="Fischer K."/>
            <person name="Cook A.M."/>
        </authorList>
    </citation>
    <scope>NUCLEOTIDE SEQUENCE [LARGE SCALE GENOMIC DNA]</scope>
    <source>
        <strain evidence="4">DSM 14576 / KF-1</strain>
        <strain evidence="2">KF-1</strain>
    </source>
</reference>
<accession>B7X1S9</accession>
<proteinExistence type="predicted"/>
<evidence type="ECO:0000313" key="3">
    <source>
        <dbReference type="EMBL" id="EED68435.1"/>
    </source>
</evidence>
<evidence type="ECO:0000256" key="1">
    <source>
        <dbReference type="SAM" id="MobiDB-lite"/>
    </source>
</evidence>
<name>B7X1S9_COMTK</name>
<dbReference type="EMBL" id="AAUJ02000001">
    <property type="protein sequence ID" value="EED68435.1"/>
    <property type="molecule type" value="Genomic_DNA"/>
</dbReference>
<feature type="region of interest" description="Disordered" evidence="1">
    <location>
        <begin position="1"/>
        <end position="26"/>
    </location>
</feature>
<gene>
    <name evidence="2" type="ORF">CtesDRAFT_PD3319</name>
    <name evidence="3" type="ORF">CtesDRAFT_PD3382</name>
</gene>
<dbReference type="Proteomes" id="UP000003039">
    <property type="component" value="Unassembled WGS sequence"/>
</dbReference>
<sequence length="118" mass="13236" precursor="true">MLMSVNPHADAERHANEQEAADELQQEAERQAPLIILAALQKITKPGDWFNSNLLSAGRGWAPDEVLHDALATDDDTLNAYVELLTGPHALKLRQCMATWFGSKLARDIYREHMESLQ</sequence>
<dbReference type="RefSeq" id="WP_003056794.1">
    <property type="nucleotide sequence ID" value="NZ_AAUJ02000001.1"/>
</dbReference>
<evidence type="ECO:0000313" key="2">
    <source>
        <dbReference type="EMBL" id="EED68372.1"/>
    </source>
</evidence>
<dbReference type="EMBL" id="AAUJ02000001">
    <property type="protein sequence ID" value="EED68372.1"/>
    <property type="molecule type" value="Genomic_DNA"/>
</dbReference>
<comment type="caution">
    <text evidence="2">The sequence shown here is derived from an EMBL/GenBank/DDBJ whole genome shotgun (WGS) entry which is preliminary data.</text>
</comment>
<reference evidence="2" key="2">
    <citation type="submission" date="2009-01" db="EMBL/GenBank/DDBJ databases">
        <authorList>
            <consortium name="US DOE Joint Genome Institute (JGI-PGF)"/>
            <person name="Lucas S."/>
            <person name="Copeland A."/>
            <person name="Lapidus A."/>
            <person name="Glavina del Rio T."/>
            <person name="Dalin E."/>
            <person name="Tice H."/>
            <person name="Bruce D."/>
            <person name="Goodwin L."/>
            <person name="Pitluck S."/>
            <person name="LaButti K.M."/>
            <person name="Lowry S."/>
            <person name="Sun H."/>
            <person name="Larimer F."/>
            <person name="Land M.L."/>
            <person name="Hauser L."/>
            <person name="Kjelleberg S."/>
            <person name="Cook A."/>
            <person name="Knepper T.P."/>
            <person name="Fischer K."/>
            <person name="Schleheck D."/>
            <person name="Richardson P."/>
        </authorList>
    </citation>
    <scope>NUCLEOTIDE SEQUENCE</scope>
    <source>
        <strain evidence="2">KF-1</strain>
    </source>
</reference>
<evidence type="ECO:0000313" key="4">
    <source>
        <dbReference type="Proteomes" id="UP000003039"/>
    </source>
</evidence>